<keyword evidence="2" id="KW-0732">Signal</keyword>
<reference evidence="3 4" key="1">
    <citation type="submission" date="2020-01" db="EMBL/GenBank/DDBJ databases">
        <title>Draft genome assembly of Ensifer adhaerens T173.</title>
        <authorList>
            <person name="Craig J.E."/>
            <person name="Stinchcombe J.R."/>
        </authorList>
    </citation>
    <scope>NUCLEOTIDE SEQUENCE [LARGE SCALE GENOMIC DNA]</scope>
    <source>
        <strain evidence="3 4">T173</strain>
    </source>
</reference>
<dbReference type="RefSeq" id="WP_057204567.1">
    <property type="nucleotide sequence ID" value="NZ_CP083371.1"/>
</dbReference>
<evidence type="ECO:0000313" key="3">
    <source>
        <dbReference type="EMBL" id="MBM3094875.1"/>
    </source>
</evidence>
<dbReference type="AlphaFoldDB" id="A0AAW4FUB4"/>
<feature type="signal peptide" evidence="2">
    <location>
        <begin position="1"/>
        <end position="19"/>
    </location>
</feature>
<comment type="caution">
    <text evidence="3">The sequence shown here is derived from an EMBL/GenBank/DDBJ whole genome shotgun (WGS) entry which is preliminary data.</text>
</comment>
<dbReference type="EMBL" id="WXFA01000033">
    <property type="protein sequence ID" value="MBM3094875.1"/>
    <property type="molecule type" value="Genomic_DNA"/>
</dbReference>
<feature type="region of interest" description="Disordered" evidence="1">
    <location>
        <begin position="47"/>
        <end position="74"/>
    </location>
</feature>
<evidence type="ECO:0000256" key="2">
    <source>
        <dbReference type="SAM" id="SignalP"/>
    </source>
</evidence>
<accession>A0AAW4FUB4</accession>
<gene>
    <name evidence="3" type="ORF">GFB56_29485</name>
</gene>
<evidence type="ECO:0000256" key="1">
    <source>
        <dbReference type="SAM" id="MobiDB-lite"/>
    </source>
</evidence>
<evidence type="ECO:0008006" key="5">
    <source>
        <dbReference type="Google" id="ProtNLM"/>
    </source>
</evidence>
<dbReference type="Proteomes" id="UP000744980">
    <property type="component" value="Unassembled WGS sequence"/>
</dbReference>
<feature type="chain" id="PRO_5043688855" description="DUF680 domain-containing protein" evidence="2">
    <location>
        <begin position="20"/>
        <end position="74"/>
    </location>
</feature>
<keyword evidence="4" id="KW-1185">Reference proteome</keyword>
<protein>
    <recommendedName>
        <fullName evidence="5">DUF680 domain-containing protein</fullName>
    </recommendedName>
</protein>
<proteinExistence type="predicted"/>
<evidence type="ECO:0000313" key="4">
    <source>
        <dbReference type="Proteomes" id="UP000744980"/>
    </source>
</evidence>
<name>A0AAW4FUB4_9HYPH</name>
<sequence length="74" mass="7395">MKITIAALASLAFATSAIAAVPSMPAEKQSTVKTAGQIELAFGSSRGLATSTKHGKKSSTKDGAPIGGKTTFAK</sequence>
<organism evidence="3 4">
    <name type="scientific">Ensifer canadensis</name>
    <dbReference type="NCBI Taxonomy" id="555315"/>
    <lineage>
        <taxon>Bacteria</taxon>
        <taxon>Pseudomonadati</taxon>
        <taxon>Pseudomonadota</taxon>
        <taxon>Alphaproteobacteria</taxon>
        <taxon>Hyphomicrobiales</taxon>
        <taxon>Rhizobiaceae</taxon>
        <taxon>Sinorhizobium/Ensifer group</taxon>
        <taxon>Ensifer</taxon>
    </lineage>
</organism>